<accession>A0A1G4BH14</accession>
<dbReference type="Proteomes" id="UP000176998">
    <property type="component" value="Unassembled WGS sequence"/>
</dbReference>
<protein>
    <submittedName>
        <fullName evidence="1">Uncharacterized protein</fullName>
    </submittedName>
</protein>
<dbReference type="EMBL" id="MJBS01000025">
    <property type="protein sequence ID" value="OHF00684.1"/>
    <property type="molecule type" value="Genomic_DNA"/>
</dbReference>
<sequence>MLSRALGGVVDTQPQSAWCRWLEDSRC</sequence>
<dbReference type="AlphaFoldDB" id="A0A1G4BH14"/>
<evidence type="ECO:0000313" key="2">
    <source>
        <dbReference type="Proteomes" id="UP000176998"/>
    </source>
</evidence>
<name>A0A1G4BH14_9PEZI</name>
<evidence type="ECO:0000313" key="1">
    <source>
        <dbReference type="EMBL" id="OHF00684.1"/>
    </source>
</evidence>
<organism evidence="1 2">
    <name type="scientific">Colletotrichum orchidophilum</name>
    <dbReference type="NCBI Taxonomy" id="1209926"/>
    <lineage>
        <taxon>Eukaryota</taxon>
        <taxon>Fungi</taxon>
        <taxon>Dikarya</taxon>
        <taxon>Ascomycota</taxon>
        <taxon>Pezizomycotina</taxon>
        <taxon>Sordariomycetes</taxon>
        <taxon>Hypocreomycetidae</taxon>
        <taxon>Glomerellales</taxon>
        <taxon>Glomerellaceae</taxon>
        <taxon>Colletotrichum</taxon>
    </lineage>
</organism>
<reference evidence="1 2" key="1">
    <citation type="submission" date="2016-09" db="EMBL/GenBank/DDBJ databases">
        <authorList>
            <person name="Capua I."/>
            <person name="De Benedictis P."/>
            <person name="Joannis T."/>
            <person name="Lombin L.H."/>
            <person name="Cattoli G."/>
        </authorList>
    </citation>
    <scope>NUCLEOTIDE SEQUENCE [LARGE SCALE GENOMIC DNA]</scope>
    <source>
        <strain evidence="1 2">IMI 309357</strain>
    </source>
</reference>
<keyword evidence="2" id="KW-1185">Reference proteome</keyword>
<proteinExistence type="predicted"/>
<gene>
    <name evidence="1" type="ORF">CORC01_04001</name>
</gene>
<comment type="caution">
    <text evidence="1">The sequence shown here is derived from an EMBL/GenBank/DDBJ whole genome shotgun (WGS) entry which is preliminary data.</text>
</comment>